<dbReference type="InterPro" id="IPR038765">
    <property type="entry name" value="Papain-like_cys_pep_sf"/>
</dbReference>
<evidence type="ECO:0000256" key="3">
    <source>
        <dbReference type="ARBA" id="ARBA00012759"/>
    </source>
</evidence>
<dbReference type="AlphaFoldDB" id="Q4TH62"/>
<dbReference type="CDD" id="cd02257">
    <property type="entry name" value="Peptidase_C19"/>
    <property type="match status" value="1"/>
</dbReference>
<gene>
    <name evidence="9" type="ORF">GSTENG00000742001</name>
</gene>
<dbReference type="OrthoDB" id="289038at2759"/>
<keyword evidence="5" id="KW-0833">Ubl conjugation pathway</keyword>
<dbReference type="PROSITE" id="PS50235">
    <property type="entry name" value="USP_3"/>
    <property type="match status" value="1"/>
</dbReference>
<dbReference type="PANTHER" id="PTHR24006:SF687">
    <property type="entry name" value="UBIQUITIN CARBOXYL-TERMINAL HYDROLASE 10"/>
    <property type="match status" value="1"/>
</dbReference>
<reference evidence="9" key="1">
    <citation type="journal article" date="2004" name="Nature">
        <title>Genome duplication in the teleost fish Tetraodon nigroviridis reveals the early vertebrate proto-karyotype.</title>
        <authorList>
            <person name="Jaillon O."/>
            <person name="Aury J.-M."/>
            <person name="Brunet F."/>
            <person name="Petit J.-L."/>
            <person name="Stange-Thomann N."/>
            <person name="Mauceli E."/>
            <person name="Bouneau L."/>
            <person name="Fischer C."/>
            <person name="Ozouf-Costaz C."/>
            <person name="Bernot A."/>
            <person name="Nicaud S."/>
            <person name="Jaffe D."/>
            <person name="Fisher S."/>
            <person name="Lutfalla G."/>
            <person name="Dossat C."/>
            <person name="Segurens B."/>
            <person name="Dasilva C."/>
            <person name="Salanoubat M."/>
            <person name="Levy M."/>
            <person name="Boudet N."/>
            <person name="Castellano S."/>
            <person name="Anthouard V."/>
            <person name="Jubin C."/>
            <person name="Castelli V."/>
            <person name="Katinka M."/>
            <person name="Vacherie B."/>
            <person name="Biemont C."/>
            <person name="Skalli Z."/>
            <person name="Cattolico L."/>
            <person name="Poulain J."/>
            <person name="De Berardinis V."/>
            <person name="Cruaud C."/>
            <person name="Duprat S."/>
            <person name="Brottier P."/>
            <person name="Coutanceau J.-P."/>
            <person name="Gouzy J."/>
            <person name="Parra G."/>
            <person name="Lardier G."/>
            <person name="Chapple C."/>
            <person name="McKernan K.J."/>
            <person name="McEwan P."/>
            <person name="Bosak S."/>
            <person name="Kellis M."/>
            <person name="Volff J.-N."/>
            <person name="Guigo R."/>
            <person name="Zody M.C."/>
            <person name="Mesirov J."/>
            <person name="Lindblad-Toh K."/>
            <person name="Birren B."/>
            <person name="Nusbaum C."/>
            <person name="Kahn D."/>
            <person name="Robinson-Rechavi M."/>
            <person name="Laudet V."/>
            <person name="Schachter V."/>
            <person name="Quetier F."/>
            <person name="Saurin W."/>
            <person name="Scarpelli C."/>
            <person name="Wincker P."/>
            <person name="Lander E.S."/>
            <person name="Weissenbach J."/>
            <person name="Roest Crollius H."/>
        </authorList>
    </citation>
    <scope>NUCLEOTIDE SEQUENCE [LARGE SCALE GENOMIC DNA]</scope>
</reference>
<dbReference type="GO" id="GO:0005634">
    <property type="term" value="C:nucleus"/>
    <property type="evidence" value="ECO:0007669"/>
    <property type="project" value="TreeGrafter"/>
</dbReference>
<evidence type="ECO:0000256" key="6">
    <source>
        <dbReference type="ARBA" id="ARBA00022801"/>
    </source>
</evidence>
<dbReference type="InterPro" id="IPR050164">
    <property type="entry name" value="Peptidase_C19"/>
</dbReference>
<dbReference type="GO" id="GO:0005829">
    <property type="term" value="C:cytosol"/>
    <property type="evidence" value="ECO:0007669"/>
    <property type="project" value="TreeGrafter"/>
</dbReference>
<evidence type="ECO:0000256" key="1">
    <source>
        <dbReference type="ARBA" id="ARBA00000707"/>
    </source>
</evidence>
<name>Q4TH62_TETNG</name>
<keyword evidence="7" id="KW-0788">Thiol protease</keyword>
<accession>Q4TH62</accession>
<keyword evidence="6" id="KW-0378">Hydrolase</keyword>
<dbReference type="GO" id="GO:0004843">
    <property type="term" value="F:cysteine-type deubiquitinase activity"/>
    <property type="evidence" value="ECO:0007669"/>
    <property type="project" value="UniProtKB-EC"/>
</dbReference>
<feature type="non-terminal residue" evidence="9">
    <location>
        <position position="1"/>
    </location>
</feature>
<evidence type="ECO:0000259" key="8">
    <source>
        <dbReference type="PROSITE" id="PS50235"/>
    </source>
</evidence>
<evidence type="ECO:0000256" key="7">
    <source>
        <dbReference type="ARBA" id="ARBA00022807"/>
    </source>
</evidence>
<comment type="caution">
    <text evidence="9">The sequence shown here is derived from an EMBL/GenBank/DDBJ whole genome shotgun (WGS) entry which is preliminary data.</text>
</comment>
<dbReference type="Pfam" id="PF00443">
    <property type="entry name" value="UCH"/>
    <property type="match status" value="1"/>
</dbReference>
<dbReference type="GO" id="GO:0006508">
    <property type="term" value="P:proteolysis"/>
    <property type="evidence" value="ECO:0007669"/>
    <property type="project" value="UniProtKB-KW"/>
</dbReference>
<evidence type="ECO:0000313" key="9">
    <source>
        <dbReference type="EMBL" id="CAF87770.1"/>
    </source>
</evidence>
<dbReference type="GO" id="GO:0016579">
    <property type="term" value="P:protein deubiquitination"/>
    <property type="evidence" value="ECO:0007669"/>
    <property type="project" value="InterPro"/>
</dbReference>
<dbReference type="EC" id="3.4.19.12" evidence="3"/>
<evidence type="ECO:0000256" key="2">
    <source>
        <dbReference type="ARBA" id="ARBA00005427"/>
    </source>
</evidence>
<protein>
    <recommendedName>
        <fullName evidence="3">ubiquitinyl hydrolase 1</fullName>
        <ecNumber evidence="3">3.4.19.12</ecNumber>
    </recommendedName>
</protein>
<dbReference type="SUPFAM" id="SSF54001">
    <property type="entry name" value="Cysteine proteinases"/>
    <property type="match status" value="1"/>
</dbReference>
<dbReference type="PANTHER" id="PTHR24006">
    <property type="entry name" value="UBIQUITIN CARBOXYL-TERMINAL HYDROLASE"/>
    <property type="match status" value="1"/>
</dbReference>
<dbReference type="InterPro" id="IPR001394">
    <property type="entry name" value="Peptidase_C19_UCH"/>
</dbReference>
<reference evidence="9" key="2">
    <citation type="submission" date="2004-02" db="EMBL/GenBank/DDBJ databases">
        <authorList>
            <consortium name="Genoscope"/>
            <consortium name="Whitehead Institute Centre for Genome Research"/>
        </authorList>
    </citation>
    <scope>NUCLEOTIDE SEQUENCE</scope>
</reference>
<sequence>VFGFAAPRGRLENGRTLLSTEELACHGLPNLSQTCYVNAVLQSLLTLTPFVEELHKQSQQLYLCPPALPLILLSEVQSCLPSRNWARKKWTLVVFLTSVAGCHAEFRNGTQQDAHEFLSVVLQQLSSVCGEMKSAAAAETLSYTCPVEAHISFQMLNTRQCAGCGHESGRTETYLNLSLVSKDSVSQGLLEYLKAEQLEFKCDCGASESWQRRSFSTLPNVLIVHLQRFEVTPFFTVEKTHEAVSLSTELLLSTNQSAEKVKLVTM</sequence>
<evidence type="ECO:0000256" key="5">
    <source>
        <dbReference type="ARBA" id="ARBA00022786"/>
    </source>
</evidence>
<keyword evidence="4" id="KW-0645">Protease</keyword>
<evidence type="ECO:0000256" key="4">
    <source>
        <dbReference type="ARBA" id="ARBA00022670"/>
    </source>
</evidence>
<proteinExistence type="inferred from homology"/>
<comment type="catalytic activity">
    <reaction evidence="1">
        <text>Thiol-dependent hydrolysis of ester, thioester, amide, peptide and isopeptide bonds formed by the C-terminal Gly of ubiquitin (a 76-residue protein attached to proteins as an intracellular targeting signal).</text>
        <dbReference type="EC" id="3.4.19.12"/>
    </reaction>
</comment>
<organism evidence="9">
    <name type="scientific">Tetraodon nigroviridis</name>
    <name type="common">Spotted green pufferfish</name>
    <name type="synonym">Chelonodon nigroviridis</name>
    <dbReference type="NCBI Taxonomy" id="99883"/>
    <lineage>
        <taxon>Eukaryota</taxon>
        <taxon>Metazoa</taxon>
        <taxon>Chordata</taxon>
        <taxon>Craniata</taxon>
        <taxon>Vertebrata</taxon>
        <taxon>Euteleostomi</taxon>
        <taxon>Actinopterygii</taxon>
        <taxon>Neopterygii</taxon>
        <taxon>Teleostei</taxon>
        <taxon>Neoteleostei</taxon>
        <taxon>Acanthomorphata</taxon>
        <taxon>Eupercaria</taxon>
        <taxon>Tetraodontiformes</taxon>
        <taxon>Tetradontoidea</taxon>
        <taxon>Tetraodontidae</taxon>
        <taxon>Tetraodon</taxon>
    </lineage>
</organism>
<dbReference type="KEGG" id="tng:GSTEN00000742G001"/>
<feature type="domain" description="USP" evidence="8">
    <location>
        <begin position="26"/>
        <end position="266"/>
    </location>
</feature>
<comment type="similarity">
    <text evidence="2">Belongs to the peptidase C19 family. USP10 subfamily.</text>
</comment>
<dbReference type="EMBL" id="CAAE01003205">
    <property type="protein sequence ID" value="CAF87770.1"/>
    <property type="molecule type" value="Genomic_DNA"/>
</dbReference>
<dbReference type="Gene3D" id="3.90.70.10">
    <property type="entry name" value="Cysteine proteinases"/>
    <property type="match status" value="1"/>
</dbReference>
<dbReference type="InterPro" id="IPR028889">
    <property type="entry name" value="USP"/>
</dbReference>